<name>A0ABR9BIL3_9GAMM</name>
<comment type="caution">
    <text evidence="2">The sequence shown here is derived from an EMBL/GenBank/DDBJ whole genome shotgun (WGS) entry which is preliminary data.</text>
</comment>
<keyword evidence="3" id="KW-1185">Reference proteome</keyword>
<evidence type="ECO:0000313" key="2">
    <source>
        <dbReference type="EMBL" id="MBD8511296.1"/>
    </source>
</evidence>
<dbReference type="RefSeq" id="WP_192013897.1">
    <property type="nucleotide sequence ID" value="NZ_JACYTP010000001.1"/>
</dbReference>
<dbReference type="Proteomes" id="UP000649768">
    <property type="component" value="Unassembled WGS sequence"/>
</dbReference>
<evidence type="ECO:0008006" key="4">
    <source>
        <dbReference type="Google" id="ProtNLM"/>
    </source>
</evidence>
<evidence type="ECO:0000256" key="1">
    <source>
        <dbReference type="SAM" id="SignalP"/>
    </source>
</evidence>
<evidence type="ECO:0000313" key="3">
    <source>
        <dbReference type="Proteomes" id="UP000649768"/>
    </source>
</evidence>
<gene>
    <name evidence="2" type="ORF">IFO68_01105</name>
</gene>
<feature type="signal peptide" evidence="1">
    <location>
        <begin position="1"/>
        <end position="15"/>
    </location>
</feature>
<sequence>MTRAAVLLCSLLALAGCDEETIENLVEGKVEVFTIHSASTTNLTGVPDGYHTWAELQDLNVDLPANAPFGTRDDLVNAVGSVTDSGCAKIPETSGVCFKEGDTSSCLPTELTEIGLKTYKIDLSSIEDAINAGFYPTAVQYLDQFGLNSNLSIEDAECSAIE</sequence>
<proteinExistence type="predicted"/>
<dbReference type="EMBL" id="JACYTP010000001">
    <property type="protein sequence ID" value="MBD8511296.1"/>
    <property type="molecule type" value="Genomic_DNA"/>
</dbReference>
<reference evidence="2 3" key="1">
    <citation type="submission" date="2020-09" db="EMBL/GenBank/DDBJ databases">
        <title>Photobacterium sp. CAU 1568 isolated from sand of Sido Beach.</title>
        <authorList>
            <person name="Kim W."/>
        </authorList>
    </citation>
    <scope>NUCLEOTIDE SEQUENCE [LARGE SCALE GENOMIC DNA]</scope>
    <source>
        <strain evidence="2 3">CAU 1568</strain>
    </source>
</reference>
<organism evidence="2 3">
    <name type="scientific">Photobacterium arenosum</name>
    <dbReference type="NCBI Taxonomy" id="2774143"/>
    <lineage>
        <taxon>Bacteria</taxon>
        <taxon>Pseudomonadati</taxon>
        <taxon>Pseudomonadota</taxon>
        <taxon>Gammaproteobacteria</taxon>
        <taxon>Vibrionales</taxon>
        <taxon>Vibrionaceae</taxon>
        <taxon>Photobacterium</taxon>
    </lineage>
</organism>
<protein>
    <recommendedName>
        <fullName evidence="4">Lipoprotein</fullName>
    </recommendedName>
</protein>
<keyword evidence="1" id="KW-0732">Signal</keyword>
<accession>A0ABR9BIL3</accession>
<dbReference type="PROSITE" id="PS51257">
    <property type="entry name" value="PROKAR_LIPOPROTEIN"/>
    <property type="match status" value="1"/>
</dbReference>
<feature type="chain" id="PRO_5046501297" description="Lipoprotein" evidence="1">
    <location>
        <begin position="16"/>
        <end position="162"/>
    </location>
</feature>